<dbReference type="InterPro" id="IPR033199">
    <property type="entry name" value="DDAH-like"/>
</dbReference>
<proteinExistence type="inferred from homology"/>
<evidence type="ECO:0000256" key="2">
    <source>
        <dbReference type="ARBA" id="ARBA00022801"/>
    </source>
</evidence>
<keyword evidence="2" id="KW-0378">Hydrolase</keyword>
<dbReference type="AlphaFoldDB" id="A0AAN2C8V8"/>
<evidence type="ECO:0000313" key="4">
    <source>
        <dbReference type="EMBL" id="BDE05338.1"/>
    </source>
</evidence>
<dbReference type="Pfam" id="PF19420">
    <property type="entry name" value="DDAH_eukar"/>
    <property type="match status" value="1"/>
</dbReference>
<sequence>MVCPPGHYDVRYAINPWMTGHVGDATPDAQRQWERFIELTGCVADVEFVQLSQAEQTPDLVFTANAGLIVGNLAIVSSFRHAERRREQPVFRAALARAGFATTFLQQTYFEGAGDALFDRVRPILYAGYGWRTERGATLQLQEIVGCRVLPLLLADERFYHLDTALCPLASGHVMAYMDAFSPHAQTLLRRAIEPGYLIEVGVDDALRFACNALEIGDAVIMHDCSRRLRERLHAAGYRVFLTELSEFHKAGGSAKCLTLKLEDGPAAGMAVATA</sequence>
<feature type="active site" description="Nucleophile" evidence="3">
    <location>
        <position position="257"/>
    </location>
</feature>
<protein>
    <recommendedName>
        <fullName evidence="6">Amidinotransferase</fullName>
    </recommendedName>
</protein>
<dbReference type="GO" id="GO:0045429">
    <property type="term" value="P:positive regulation of nitric oxide biosynthetic process"/>
    <property type="evidence" value="ECO:0007669"/>
    <property type="project" value="TreeGrafter"/>
</dbReference>
<feature type="active site" description="Proton donor" evidence="3">
    <location>
        <position position="161"/>
    </location>
</feature>
<evidence type="ECO:0000313" key="5">
    <source>
        <dbReference type="Proteomes" id="UP001317532"/>
    </source>
</evidence>
<dbReference type="EMBL" id="AP025523">
    <property type="protein sequence ID" value="BDE05338.1"/>
    <property type="molecule type" value="Genomic_DNA"/>
</dbReference>
<dbReference type="SUPFAM" id="SSF55909">
    <property type="entry name" value="Pentein"/>
    <property type="match status" value="1"/>
</dbReference>
<evidence type="ECO:0000256" key="3">
    <source>
        <dbReference type="PIRSR" id="PIRSR633199-1"/>
    </source>
</evidence>
<dbReference type="Proteomes" id="UP001317532">
    <property type="component" value="Chromosome"/>
</dbReference>
<gene>
    <name evidence="4" type="ORF">WPS_06140</name>
</gene>
<dbReference type="GO" id="GO:0000052">
    <property type="term" value="P:citrulline metabolic process"/>
    <property type="evidence" value="ECO:0007669"/>
    <property type="project" value="TreeGrafter"/>
</dbReference>
<name>A0AAN2C8V8_UNVUL</name>
<accession>A0AAN2C8V8</accession>
<dbReference type="GO" id="GO:0016403">
    <property type="term" value="F:dimethylargininase activity"/>
    <property type="evidence" value="ECO:0007669"/>
    <property type="project" value="TreeGrafter"/>
</dbReference>
<dbReference type="PANTHER" id="PTHR12737:SF9">
    <property type="entry name" value="DIMETHYLARGININASE"/>
    <property type="match status" value="1"/>
</dbReference>
<dbReference type="GO" id="GO:0006525">
    <property type="term" value="P:arginine metabolic process"/>
    <property type="evidence" value="ECO:0007669"/>
    <property type="project" value="TreeGrafter"/>
</dbReference>
<comment type="similarity">
    <text evidence="1">Belongs to the DDAH family.</text>
</comment>
<evidence type="ECO:0008006" key="6">
    <source>
        <dbReference type="Google" id="ProtNLM"/>
    </source>
</evidence>
<keyword evidence="5" id="KW-1185">Reference proteome</keyword>
<evidence type="ECO:0000256" key="1">
    <source>
        <dbReference type="ARBA" id="ARBA00008532"/>
    </source>
</evidence>
<organism evidence="4 5">
    <name type="scientific">Vulcanimicrobium alpinum</name>
    <dbReference type="NCBI Taxonomy" id="3016050"/>
    <lineage>
        <taxon>Bacteria</taxon>
        <taxon>Bacillati</taxon>
        <taxon>Vulcanimicrobiota</taxon>
        <taxon>Vulcanimicrobiia</taxon>
        <taxon>Vulcanimicrobiales</taxon>
        <taxon>Vulcanimicrobiaceae</taxon>
        <taxon>Vulcanimicrobium</taxon>
    </lineage>
</organism>
<dbReference type="KEGG" id="vab:WPS_06140"/>
<dbReference type="GO" id="GO:0016597">
    <property type="term" value="F:amino acid binding"/>
    <property type="evidence" value="ECO:0007669"/>
    <property type="project" value="TreeGrafter"/>
</dbReference>
<dbReference type="PANTHER" id="PTHR12737">
    <property type="entry name" value="DIMETHYLARGININE DIMETHYLAMINOHYDROLASE"/>
    <property type="match status" value="1"/>
</dbReference>
<reference evidence="4 5" key="1">
    <citation type="journal article" date="2022" name="ISME Commun">
        <title>Vulcanimicrobium alpinus gen. nov. sp. nov., the first cultivated representative of the candidate phylum 'Eremiobacterota', is a metabolically versatile aerobic anoxygenic phototroph.</title>
        <authorList>
            <person name="Yabe S."/>
            <person name="Muto K."/>
            <person name="Abe K."/>
            <person name="Yokota A."/>
            <person name="Staudigel H."/>
            <person name="Tebo B.M."/>
        </authorList>
    </citation>
    <scope>NUCLEOTIDE SEQUENCE [LARGE SCALE GENOMIC DNA]</scope>
    <source>
        <strain evidence="4 5">WC8-2</strain>
    </source>
</reference>
<dbReference type="Gene3D" id="3.75.10.10">
    <property type="entry name" value="L-arginine/glycine Amidinotransferase, Chain A"/>
    <property type="match status" value="1"/>
</dbReference>